<keyword evidence="2" id="KW-1185">Reference proteome</keyword>
<evidence type="ECO:0008006" key="3">
    <source>
        <dbReference type="Google" id="ProtNLM"/>
    </source>
</evidence>
<sequence>MSCPFGVENALFRYADKETFVDTVAFVAYRREVLEETGLFDEELTRN</sequence>
<gene>
    <name evidence="1" type="ORF">GCM10008908_21330</name>
</gene>
<dbReference type="RefSeq" id="WP_343826280.1">
    <property type="nucleotide sequence ID" value="NZ_BAAACI010000006.1"/>
</dbReference>
<protein>
    <recommendedName>
        <fullName evidence="3">Nudix hydrolase domain-containing protein</fullName>
    </recommendedName>
</protein>
<name>A0ABN1KQA4_CLOSU</name>
<proteinExistence type="predicted"/>
<dbReference type="Proteomes" id="UP001501047">
    <property type="component" value="Unassembled WGS sequence"/>
</dbReference>
<comment type="caution">
    <text evidence="1">The sequence shown here is derived from an EMBL/GenBank/DDBJ whole genome shotgun (WGS) entry which is preliminary data.</text>
</comment>
<reference evidence="1 2" key="1">
    <citation type="journal article" date="2019" name="Int. J. Syst. Evol. Microbiol.">
        <title>The Global Catalogue of Microorganisms (GCM) 10K type strain sequencing project: providing services to taxonomists for standard genome sequencing and annotation.</title>
        <authorList>
            <consortium name="The Broad Institute Genomics Platform"/>
            <consortium name="The Broad Institute Genome Sequencing Center for Infectious Disease"/>
            <person name="Wu L."/>
            <person name="Ma J."/>
        </authorList>
    </citation>
    <scope>NUCLEOTIDE SEQUENCE [LARGE SCALE GENOMIC DNA]</scope>
    <source>
        <strain evidence="1 2">JCM 1417</strain>
    </source>
</reference>
<evidence type="ECO:0000313" key="2">
    <source>
        <dbReference type="Proteomes" id="UP001501047"/>
    </source>
</evidence>
<accession>A0ABN1KQA4</accession>
<organism evidence="1 2">
    <name type="scientific">Clostridium subterminale</name>
    <dbReference type="NCBI Taxonomy" id="1550"/>
    <lineage>
        <taxon>Bacteria</taxon>
        <taxon>Bacillati</taxon>
        <taxon>Bacillota</taxon>
        <taxon>Clostridia</taxon>
        <taxon>Eubacteriales</taxon>
        <taxon>Clostridiaceae</taxon>
        <taxon>Clostridium</taxon>
    </lineage>
</organism>
<evidence type="ECO:0000313" key="1">
    <source>
        <dbReference type="EMBL" id="GAA0773322.1"/>
    </source>
</evidence>
<dbReference type="EMBL" id="BAAACI010000006">
    <property type="protein sequence ID" value="GAA0773322.1"/>
    <property type="molecule type" value="Genomic_DNA"/>
</dbReference>